<keyword evidence="4" id="KW-1185">Reference proteome</keyword>
<keyword evidence="2" id="KW-0732">Signal</keyword>
<protein>
    <submittedName>
        <fullName evidence="3">Uncharacterized protein</fullName>
    </submittedName>
</protein>
<dbReference type="EMBL" id="JARJLG010000139">
    <property type="protein sequence ID" value="KAJ7738043.1"/>
    <property type="molecule type" value="Genomic_DNA"/>
</dbReference>
<gene>
    <name evidence="3" type="ORF">DFH07DRAFT_779103</name>
</gene>
<dbReference type="AlphaFoldDB" id="A0AAD7MYP7"/>
<comment type="caution">
    <text evidence="3">The sequence shown here is derived from an EMBL/GenBank/DDBJ whole genome shotgun (WGS) entry which is preliminary data.</text>
</comment>
<feature type="compositionally biased region" description="Basic and acidic residues" evidence="1">
    <location>
        <begin position="145"/>
        <end position="154"/>
    </location>
</feature>
<name>A0AAD7MYP7_9AGAR</name>
<feature type="region of interest" description="Disordered" evidence="1">
    <location>
        <begin position="141"/>
        <end position="160"/>
    </location>
</feature>
<evidence type="ECO:0000313" key="4">
    <source>
        <dbReference type="Proteomes" id="UP001215280"/>
    </source>
</evidence>
<feature type="chain" id="PRO_5041939864" evidence="2">
    <location>
        <begin position="22"/>
        <end position="284"/>
    </location>
</feature>
<accession>A0AAD7MYP7</accession>
<proteinExistence type="predicted"/>
<evidence type="ECO:0000256" key="1">
    <source>
        <dbReference type="SAM" id="MobiDB-lite"/>
    </source>
</evidence>
<reference evidence="3" key="1">
    <citation type="submission" date="2023-03" db="EMBL/GenBank/DDBJ databases">
        <title>Massive genome expansion in bonnet fungi (Mycena s.s.) driven by repeated elements and novel gene families across ecological guilds.</title>
        <authorList>
            <consortium name="Lawrence Berkeley National Laboratory"/>
            <person name="Harder C.B."/>
            <person name="Miyauchi S."/>
            <person name="Viragh M."/>
            <person name="Kuo A."/>
            <person name="Thoen E."/>
            <person name="Andreopoulos B."/>
            <person name="Lu D."/>
            <person name="Skrede I."/>
            <person name="Drula E."/>
            <person name="Henrissat B."/>
            <person name="Morin E."/>
            <person name="Kohler A."/>
            <person name="Barry K."/>
            <person name="LaButti K."/>
            <person name="Morin E."/>
            <person name="Salamov A."/>
            <person name="Lipzen A."/>
            <person name="Mereny Z."/>
            <person name="Hegedus B."/>
            <person name="Baldrian P."/>
            <person name="Stursova M."/>
            <person name="Weitz H."/>
            <person name="Taylor A."/>
            <person name="Grigoriev I.V."/>
            <person name="Nagy L.G."/>
            <person name="Martin F."/>
            <person name="Kauserud H."/>
        </authorList>
    </citation>
    <scope>NUCLEOTIDE SEQUENCE</scope>
    <source>
        <strain evidence="3">CBHHK188m</strain>
    </source>
</reference>
<dbReference type="Proteomes" id="UP001215280">
    <property type="component" value="Unassembled WGS sequence"/>
</dbReference>
<feature type="signal peptide" evidence="2">
    <location>
        <begin position="1"/>
        <end position="21"/>
    </location>
</feature>
<organism evidence="3 4">
    <name type="scientific">Mycena maculata</name>
    <dbReference type="NCBI Taxonomy" id="230809"/>
    <lineage>
        <taxon>Eukaryota</taxon>
        <taxon>Fungi</taxon>
        <taxon>Dikarya</taxon>
        <taxon>Basidiomycota</taxon>
        <taxon>Agaricomycotina</taxon>
        <taxon>Agaricomycetes</taxon>
        <taxon>Agaricomycetidae</taxon>
        <taxon>Agaricales</taxon>
        <taxon>Marasmiineae</taxon>
        <taxon>Mycenaceae</taxon>
        <taxon>Mycena</taxon>
    </lineage>
</organism>
<evidence type="ECO:0000256" key="2">
    <source>
        <dbReference type="SAM" id="SignalP"/>
    </source>
</evidence>
<sequence>MFKRAWWWLLVAAASRSPRRMKMTGGIQSCVHSPTTLVCDDALYLAGQLRLTEYSTISREPKEEDVVAIGSHPGDWLPMTRTAAVSHSSPAFVAVDDTQSDESLVSEVCVARLLSLLYLDGVEETNSQDFTGMASAGDLQNTHLSDGRVSEDGVRVPGGSRQRVVKDVTRKYTYARMELRRLVFHAQCVYTNIASLRSTADESKRVNLNLPLPDDFAHGVQPGGRKSWAATREVTRDVEWAAGAICIDNVGLSTFGRPCSGFAGCDGDEPASQLLVASLENTTN</sequence>
<evidence type="ECO:0000313" key="3">
    <source>
        <dbReference type="EMBL" id="KAJ7738043.1"/>
    </source>
</evidence>